<gene>
    <name evidence="2" type="ORF">EYC84_003013</name>
</gene>
<dbReference type="EMBL" id="VICG01000004">
    <property type="protein sequence ID" value="KAA8572391.1"/>
    <property type="molecule type" value="Genomic_DNA"/>
</dbReference>
<feature type="region of interest" description="Disordered" evidence="1">
    <location>
        <begin position="200"/>
        <end position="265"/>
    </location>
</feature>
<dbReference type="InterPro" id="IPR018555">
    <property type="entry name" value="C630.06c-like"/>
</dbReference>
<evidence type="ECO:0000256" key="1">
    <source>
        <dbReference type="SAM" id="MobiDB-lite"/>
    </source>
</evidence>
<dbReference type="Pfam" id="PF09428">
    <property type="entry name" value="DUF2011"/>
    <property type="match status" value="1"/>
</dbReference>
<dbReference type="Proteomes" id="UP000322873">
    <property type="component" value="Unassembled WGS sequence"/>
</dbReference>
<dbReference type="VEuPathDB" id="FungiDB:MFRU_003g03850"/>
<feature type="region of interest" description="Disordered" evidence="1">
    <location>
        <begin position="1"/>
        <end position="35"/>
    </location>
</feature>
<organism evidence="2 3">
    <name type="scientific">Monilinia fructicola</name>
    <name type="common">Brown rot fungus</name>
    <name type="synonym">Ciboria fructicola</name>
    <dbReference type="NCBI Taxonomy" id="38448"/>
    <lineage>
        <taxon>Eukaryota</taxon>
        <taxon>Fungi</taxon>
        <taxon>Dikarya</taxon>
        <taxon>Ascomycota</taxon>
        <taxon>Pezizomycotina</taxon>
        <taxon>Leotiomycetes</taxon>
        <taxon>Helotiales</taxon>
        <taxon>Sclerotiniaceae</taxon>
        <taxon>Monilinia</taxon>
    </lineage>
</organism>
<name>A0A5M9JT22_MONFR</name>
<evidence type="ECO:0000313" key="3">
    <source>
        <dbReference type="Proteomes" id="UP000322873"/>
    </source>
</evidence>
<proteinExistence type="predicted"/>
<accession>A0A5M9JT22</accession>
<evidence type="ECO:0000313" key="2">
    <source>
        <dbReference type="EMBL" id="KAA8572391.1"/>
    </source>
</evidence>
<keyword evidence="3" id="KW-1185">Reference proteome</keyword>
<sequence length="265" mass="30153">MFDLPDAKRVRRSDLYNRSSSSSPEPSSPIDPDASARFHEQLASLYGTISHQSLAAESVLKPEFNNDAPRLLPPKDSQDQEEEFDFRLFSNSKEGKIVLKEEVADKGVFVVKERNKSYYFTGSIEGRRKEEYAIAAISGEDVSQGREQRYWGWEVPWRVRVLKVGIGGQKMVGNNGLAVRNSLHGEKKRKPGKKMRIILRERRRKSRAQEEATAKAKESKEEAERERRARKNREKKVKRKAKEKALKAAARGLDQTGPGVDRGVD</sequence>
<reference evidence="2 3" key="1">
    <citation type="submission" date="2019-06" db="EMBL/GenBank/DDBJ databases">
        <title>Genome Sequence of the Brown Rot Fungal Pathogen Monilinia fructicola.</title>
        <authorList>
            <person name="De Miccolis Angelini R.M."/>
            <person name="Landi L."/>
            <person name="Abate D."/>
            <person name="Pollastro S."/>
            <person name="Romanazzi G."/>
            <person name="Faretra F."/>
        </authorList>
    </citation>
    <scope>NUCLEOTIDE SEQUENCE [LARGE SCALE GENOMIC DNA]</scope>
    <source>
        <strain evidence="2 3">Mfrc123</strain>
    </source>
</reference>
<feature type="compositionally biased region" description="Basic and acidic residues" evidence="1">
    <location>
        <begin position="1"/>
        <end position="15"/>
    </location>
</feature>
<feature type="compositionally biased region" description="Low complexity" evidence="1">
    <location>
        <begin position="19"/>
        <end position="33"/>
    </location>
</feature>
<feature type="compositionally biased region" description="Basic residues" evidence="1">
    <location>
        <begin position="228"/>
        <end position="242"/>
    </location>
</feature>
<feature type="compositionally biased region" description="Basic and acidic residues" evidence="1">
    <location>
        <begin position="207"/>
        <end position="227"/>
    </location>
</feature>
<protein>
    <submittedName>
        <fullName evidence="2">Uncharacterized protein</fullName>
    </submittedName>
</protein>
<dbReference type="OrthoDB" id="5425061at2759"/>
<dbReference type="AlphaFoldDB" id="A0A5M9JT22"/>
<comment type="caution">
    <text evidence="2">The sequence shown here is derived from an EMBL/GenBank/DDBJ whole genome shotgun (WGS) entry which is preliminary data.</text>
</comment>